<protein>
    <submittedName>
        <fullName evidence="5">Lrp/AsnC family transcriptional regulator</fullName>
    </submittedName>
</protein>
<dbReference type="InterPro" id="IPR019887">
    <property type="entry name" value="Tscrpt_reg_AsnC/Lrp_C"/>
</dbReference>
<dbReference type="AlphaFoldDB" id="A0A963YYC0"/>
<dbReference type="GO" id="GO:0043200">
    <property type="term" value="P:response to amino acid"/>
    <property type="evidence" value="ECO:0007669"/>
    <property type="project" value="TreeGrafter"/>
</dbReference>
<reference evidence="5 6" key="1">
    <citation type="journal article" date="2021" name="Microorganisms">
        <title>Acidisoma silvae sp. nov. and Acidisomacellulosilytica sp. nov., Two Acidophilic Bacteria Isolated from Decaying Wood, Hydrolyzing Cellulose and Producing Poly-3-hydroxybutyrate.</title>
        <authorList>
            <person name="Mieszkin S."/>
            <person name="Pouder E."/>
            <person name="Uroz S."/>
            <person name="Simon-Colin C."/>
            <person name="Alain K."/>
        </authorList>
    </citation>
    <scope>NUCLEOTIDE SEQUENCE [LARGE SCALE GENOMIC DNA]</scope>
    <source>
        <strain evidence="5 6">HW T5.17</strain>
    </source>
</reference>
<dbReference type="GO" id="GO:0043565">
    <property type="term" value="F:sequence-specific DNA binding"/>
    <property type="evidence" value="ECO:0007669"/>
    <property type="project" value="InterPro"/>
</dbReference>
<gene>
    <name evidence="5" type="ORF">ACELLULO517_02250</name>
</gene>
<evidence type="ECO:0000313" key="5">
    <source>
        <dbReference type="EMBL" id="MCB8879039.1"/>
    </source>
</evidence>
<sequence>MADPIDGFDRKILRLIQHDCHLKAEAIAEAVGLSASAVQRRLKRLRSDAVIAAEVAVLDRNRTGPLMTFIAGVEIERDNYDALPKFRLWLAKQQSIQQAYYVTGPIDVILIILAQDIDAFDSLCSRMMAQNPQIRRINTNVVLNVVKLGLNLPIDLLT</sequence>
<name>A0A963YYC0_9PROT</name>
<evidence type="ECO:0000313" key="6">
    <source>
        <dbReference type="Proteomes" id="UP000721844"/>
    </source>
</evidence>
<dbReference type="SUPFAM" id="SSF54909">
    <property type="entry name" value="Dimeric alpha+beta barrel"/>
    <property type="match status" value="1"/>
</dbReference>
<feature type="domain" description="HTH asnC-type" evidence="4">
    <location>
        <begin position="5"/>
        <end position="66"/>
    </location>
</feature>
<evidence type="ECO:0000256" key="1">
    <source>
        <dbReference type="ARBA" id="ARBA00023015"/>
    </source>
</evidence>
<comment type="caution">
    <text evidence="5">The sequence shown here is derived from an EMBL/GenBank/DDBJ whole genome shotgun (WGS) entry which is preliminary data.</text>
</comment>
<keyword evidence="3" id="KW-0804">Transcription</keyword>
<keyword evidence="2" id="KW-0238">DNA-binding</keyword>
<accession>A0A963YYC0</accession>
<organism evidence="5 6">
    <name type="scientific">Acidisoma cellulosilyticum</name>
    <dbReference type="NCBI Taxonomy" id="2802395"/>
    <lineage>
        <taxon>Bacteria</taxon>
        <taxon>Pseudomonadati</taxon>
        <taxon>Pseudomonadota</taxon>
        <taxon>Alphaproteobacteria</taxon>
        <taxon>Acetobacterales</taxon>
        <taxon>Acidocellaceae</taxon>
        <taxon>Acidisoma</taxon>
    </lineage>
</organism>
<evidence type="ECO:0000259" key="4">
    <source>
        <dbReference type="PROSITE" id="PS50956"/>
    </source>
</evidence>
<dbReference type="Pfam" id="PF01037">
    <property type="entry name" value="AsnC_trans_reg"/>
    <property type="match status" value="1"/>
</dbReference>
<dbReference type="Gene3D" id="3.30.70.920">
    <property type="match status" value="1"/>
</dbReference>
<dbReference type="PRINTS" id="PR00033">
    <property type="entry name" value="HTHASNC"/>
</dbReference>
<dbReference type="SMART" id="SM00344">
    <property type="entry name" value="HTH_ASNC"/>
    <property type="match status" value="1"/>
</dbReference>
<dbReference type="SUPFAM" id="SSF46785">
    <property type="entry name" value="Winged helix' DNA-binding domain"/>
    <property type="match status" value="1"/>
</dbReference>
<dbReference type="InterPro" id="IPR011991">
    <property type="entry name" value="ArsR-like_HTH"/>
</dbReference>
<dbReference type="InterPro" id="IPR036390">
    <property type="entry name" value="WH_DNA-bd_sf"/>
</dbReference>
<dbReference type="CDD" id="cd00090">
    <property type="entry name" value="HTH_ARSR"/>
    <property type="match status" value="1"/>
</dbReference>
<proteinExistence type="predicted"/>
<dbReference type="Gene3D" id="1.10.10.10">
    <property type="entry name" value="Winged helix-like DNA-binding domain superfamily/Winged helix DNA-binding domain"/>
    <property type="match status" value="1"/>
</dbReference>
<dbReference type="PROSITE" id="PS50956">
    <property type="entry name" value="HTH_ASNC_2"/>
    <property type="match status" value="1"/>
</dbReference>
<evidence type="ECO:0000256" key="2">
    <source>
        <dbReference type="ARBA" id="ARBA00023125"/>
    </source>
</evidence>
<dbReference type="InterPro" id="IPR000485">
    <property type="entry name" value="AsnC-type_HTH_dom"/>
</dbReference>
<dbReference type="RefSeq" id="WP_227305486.1">
    <property type="nucleotide sequence ID" value="NZ_JAESVA010000001.1"/>
</dbReference>
<dbReference type="InterPro" id="IPR036388">
    <property type="entry name" value="WH-like_DNA-bd_sf"/>
</dbReference>
<dbReference type="PANTHER" id="PTHR30154:SF34">
    <property type="entry name" value="TRANSCRIPTIONAL REGULATOR AZLB"/>
    <property type="match status" value="1"/>
</dbReference>
<dbReference type="EMBL" id="JAESVA010000001">
    <property type="protein sequence ID" value="MCB8879039.1"/>
    <property type="molecule type" value="Genomic_DNA"/>
</dbReference>
<keyword evidence="1" id="KW-0805">Transcription regulation</keyword>
<dbReference type="PANTHER" id="PTHR30154">
    <property type="entry name" value="LEUCINE-RESPONSIVE REGULATORY PROTEIN"/>
    <property type="match status" value="1"/>
</dbReference>
<dbReference type="GO" id="GO:0006355">
    <property type="term" value="P:regulation of DNA-templated transcription"/>
    <property type="evidence" value="ECO:0007669"/>
    <property type="project" value="UniProtKB-ARBA"/>
</dbReference>
<evidence type="ECO:0000256" key="3">
    <source>
        <dbReference type="ARBA" id="ARBA00023163"/>
    </source>
</evidence>
<dbReference type="InterPro" id="IPR011008">
    <property type="entry name" value="Dimeric_a/b-barrel"/>
</dbReference>
<dbReference type="InterPro" id="IPR019888">
    <property type="entry name" value="Tscrpt_reg_AsnC-like"/>
</dbReference>
<dbReference type="Pfam" id="PF13404">
    <property type="entry name" value="HTH_AsnC-type"/>
    <property type="match status" value="1"/>
</dbReference>
<dbReference type="GO" id="GO:0005829">
    <property type="term" value="C:cytosol"/>
    <property type="evidence" value="ECO:0007669"/>
    <property type="project" value="TreeGrafter"/>
</dbReference>
<dbReference type="Proteomes" id="UP000721844">
    <property type="component" value="Unassembled WGS sequence"/>
</dbReference>
<keyword evidence="6" id="KW-1185">Reference proteome</keyword>